<feature type="region of interest" description="Disordered" evidence="5">
    <location>
        <begin position="173"/>
        <end position="236"/>
    </location>
</feature>
<feature type="compositionally biased region" description="Acidic residues" evidence="5">
    <location>
        <begin position="116"/>
        <end position="138"/>
    </location>
</feature>
<evidence type="ECO:0000256" key="4">
    <source>
        <dbReference type="PROSITE-ProRule" id="PRU00175"/>
    </source>
</evidence>
<feature type="compositionally biased region" description="Basic and acidic residues" evidence="5">
    <location>
        <begin position="210"/>
        <end position="226"/>
    </location>
</feature>
<name>A0A8E2AZZ9_9APHY</name>
<proteinExistence type="predicted"/>
<dbReference type="Pfam" id="PF00097">
    <property type="entry name" value="zf-C3HC4"/>
    <property type="match status" value="1"/>
</dbReference>
<dbReference type="Gene3D" id="3.30.40.10">
    <property type="entry name" value="Zinc/RING finger domain, C3HC4 (zinc finger)"/>
    <property type="match status" value="1"/>
</dbReference>
<reference evidence="7 8" key="1">
    <citation type="submission" date="2016-07" db="EMBL/GenBank/DDBJ databases">
        <title>Draft genome of the white-rot fungus Obba rivulosa 3A-2.</title>
        <authorList>
            <consortium name="DOE Joint Genome Institute"/>
            <person name="Miettinen O."/>
            <person name="Riley R."/>
            <person name="Acob R."/>
            <person name="Barry K."/>
            <person name="Cullen D."/>
            <person name="De Vries R."/>
            <person name="Hainaut M."/>
            <person name="Hatakka A."/>
            <person name="Henrissat B."/>
            <person name="Hilden K."/>
            <person name="Kuo R."/>
            <person name="Labutti K."/>
            <person name="Lipzen A."/>
            <person name="Makela M.R."/>
            <person name="Sandor L."/>
            <person name="Spatafora J.W."/>
            <person name="Grigoriev I.V."/>
            <person name="Hibbett D.S."/>
        </authorList>
    </citation>
    <scope>NUCLEOTIDE SEQUENCE [LARGE SCALE GENOMIC DNA]</scope>
    <source>
        <strain evidence="7 8">3A-2</strain>
    </source>
</reference>
<organism evidence="7 8">
    <name type="scientific">Obba rivulosa</name>
    <dbReference type="NCBI Taxonomy" id="1052685"/>
    <lineage>
        <taxon>Eukaryota</taxon>
        <taxon>Fungi</taxon>
        <taxon>Dikarya</taxon>
        <taxon>Basidiomycota</taxon>
        <taxon>Agaricomycotina</taxon>
        <taxon>Agaricomycetes</taxon>
        <taxon>Polyporales</taxon>
        <taxon>Gelatoporiaceae</taxon>
        <taxon>Obba</taxon>
    </lineage>
</organism>
<dbReference type="OrthoDB" id="8062037at2759"/>
<evidence type="ECO:0000256" key="3">
    <source>
        <dbReference type="ARBA" id="ARBA00022833"/>
    </source>
</evidence>
<dbReference type="EMBL" id="KV722373">
    <property type="protein sequence ID" value="OCH92209.1"/>
    <property type="molecule type" value="Genomic_DNA"/>
</dbReference>
<feature type="region of interest" description="Disordered" evidence="5">
    <location>
        <begin position="116"/>
        <end position="148"/>
    </location>
</feature>
<dbReference type="GO" id="GO:0008270">
    <property type="term" value="F:zinc ion binding"/>
    <property type="evidence" value="ECO:0007669"/>
    <property type="project" value="UniProtKB-KW"/>
</dbReference>
<keyword evidence="3" id="KW-0862">Zinc</keyword>
<keyword evidence="2 4" id="KW-0863">Zinc-finger</keyword>
<dbReference type="InterPro" id="IPR013083">
    <property type="entry name" value="Znf_RING/FYVE/PHD"/>
</dbReference>
<evidence type="ECO:0000259" key="6">
    <source>
        <dbReference type="PROSITE" id="PS50089"/>
    </source>
</evidence>
<dbReference type="PROSITE" id="PS50089">
    <property type="entry name" value="ZF_RING_2"/>
    <property type="match status" value="1"/>
</dbReference>
<sequence>MELEDMEVPLTVPQRMGLAISRLPILKKDEIPLDDTCPICLNLFSHILEGEVQIDSTLVGLAPKHLVLSGVTKLEGCGHIFCRVDLIDWILSRHGTCPACRHEFCNLGTYSDSDAESIPDGDYVPGEDEDEDEDDGFMDTDGFTDASDWDFETDEMDVASDISQFDAGYYQADAWPEGVEDDVTDNLGLSDGTGSEGLPESDSPVSGDEEPAHTDNARVAEDDFPREGPSTGGPKP</sequence>
<evidence type="ECO:0000313" key="7">
    <source>
        <dbReference type="EMBL" id="OCH92209.1"/>
    </source>
</evidence>
<evidence type="ECO:0000256" key="1">
    <source>
        <dbReference type="ARBA" id="ARBA00022723"/>
    </source>
</evidence>
<dbReference type="InterPro" id="IPR001841">
    <property type="entry name" value="Znf_RING"/>
</dbReference>
<dbReference type="InterPro" id="IPR018957">
    <property type="entry name" value="Znf_C3HC4_RING-type"/>
</dbReference>
<keyword evidence="1" id="KW-0479">Metal-binding</keyword>
<dbReference type="AlphaFoldDB" id="A0A8E2AZZ9"/>
<gene>
    <name evidence="7" type="ORF">OBBRIDRAFT_886482</name>
</gene>
<evidence type="ECO:0000256" key="5">
    <source>
        <dbReference type="SAM" id="MobiDB-lite"/>
    </source>
</evidence>
<accession>A0A8E2AZZ9</accession>
<evidence type="ECO:0000256" key="2">
    <source>
        <dbReference type="ARBA" id="ARBA00022771"/>
    </source>
</evidence>
<protein>
    <recommendedName>
        <fullName evidence="6">RING-type domain-containing protein</fullName>
    </recommendedName>
</protein>
<evidence type="ECO:0000313" key="8">
    <source>
        <dbReference type="Proteomes" id="UP000250043"/>
    </source>
</evidence>
<dbReference type="SUPFAM" id="SSF57850">
    <property type="entry name" value="RING/U-box"/>
    <property type="match status" value="1"/>
</dbReference>
<dbReference type="Proteomes" id="UP000250043">
    <property type="component" value="Unassembled WGS sequence"/>
</dbReference>
<keyword evidence="8" id="KW-1185">Reference proteome</keyword>
<feature type="domain" description="RING-type" evidence="6">
    <location>
        <begin position="37"/>
        <end position="101"/>
    </location>
</feature>